<accession>A0ABD3HLN1</accession>
<dbReference type="Proteomes" id="UP001633002">
    <property type="component" value="Unassembled WGS sequence"/>
</dbReference>
<sequence>MTFTRKTGKRLVAPEPTVEVEVTRPKRNVRKTVAVADLPETSQRPGKKRVQEGSAAPRRPKRERADSVEAVAVEAVEKERSSEGPWLMKRYYKVDVVNKVQWAYMKPEDILGAFGGISEFHQRRLGMRGVITRQYVPPNVPLCKEWLLSFDGGPQRDCSTTVQGERIVLTEEMFRDAFFIPEELNPGASSHPFPKSVMRSALEDWFSRYDEKAKRYLAEDCVHEEWRPVFQCLQSFLLAKRRPRSISGPIIHFVKSALEPVIDEEDGEEDTRAIAHPKLLDLAGYQFKCVRDEMMQVKNHLEQPDNTRLRETFVGQVLTHLLIHLGIYKIFAALHRAADVLAAPHRAARRLAAPNRTSRRAAALRLGRNRAQGRAAMRGATSPAGPPLRGPDLMEPEMKQRLLHALQTEGQMDVKINAMKAKLAELERLVAEERRLLEETAHRRKEEERRLETLGANVYQSRLVDLESVRRKLLILAFDGLLVSIKSSAEEHSEASKNGWDVLQNCSVWSRDQCFDLGKTSPPLYYKDFDMLYEYNISARDVLIVEDEVAKIGCNNLMNALVPKRWDLSVETPSSSFLVDHLLPFFDHRCVFYRGDACTFEERKTLRHLWTSISVRQMSRVESVAPAQGATPVESVAPVESATPVLSAAPAAIEQPSAPISGVVDVAPAPSTS</sequence>
<name>A0ABD3HLN1_9MARC</name>
<dbReference type="AlphaFoldDB" id="A0ABD3HLN1"/>
<protein>
    <submittedName>
        <fullName evidence="3">Uncharacterized protein</fullName>
    </submittedName>
</protein>
<feature type="coiled-coil region" evidence="1">
    <location>
        <begin position="416"/>
        <end position="457"/>
    </location>
</feature>
<evidence type="ECO:0000313" key="3">
    <source>
        <dbReference type="EMBL" id="KAL3691816.1"/>
    </source>
</evidence>
<keyword evidence="4" id="KW-1185">Reference proteome</keyword>
<feature type="region of interest" description="Disordered" evidence="2">
    <location>
        <begin position="32"/>
        <end position="66"/>
    </location>
</feature>
<proteinExistence type="predicted"/>
<evidence type="ECO:0000256" key="2">
    <source>
        <dbReference type="SAM" id="MobiDB-lite"/>
    </source>
</evidence>
<gene>
    <name evidence="3" type="ORF">R1sor_005467</name>
</gene>
<comment type="caution">
    <text evidence="3">The sequence shown here is derived from an EMBL/GenBank/DDBJ whole genome shotgun (WGS) entry which is preliminary data.</text>
</comment>
<evidence type="ECO:0000313" key="4">
    <source>
        <dbReference type="Proteomes" id="UP001633002"/>
    </source>
</evidence>
<evidence type="ECO:0000256" key="1">
    <source>
        <dbReference type="SAM" id="Coils"/>
    </source>
</evidence>
<dbReference type="EMBL" id="JBJQOH010000003">
    <property type="protein sequence ID" value="KAL3691816.1"/>
    <property type="molecule type" value="Genomic_DNA"/>
</dbReference>
<keyword evidence="1" id="KW-0175">Coiled coil</keyword>
<reference evidence="3 4" key="1">
    <citation type="submission" date="2024-09" db="EMBL/GenBank/DDBJ databases">
        <title>Chromosome-scale assembly of Riccia sorocarpa.</title>
        <authorList>
            <person name="Paukszto L."/>
        </authorList>
    </citation>
    <scope>NUCLEOTIDE SEQUENCE [LARGE SCALE GENOMIC DNA]</scope>
    <source>
        <strain evidence="3">LP-2024</strain>
        <tissue evidence="3">Aerial parts of the thallus</tissue>
    </source>
</reference>
<feature type="region of interest" description="Disordered" evidence="2">
    <location>
        <begin position="370"/>
        <end position="389"/>
    </location>
</feature>
<organism evidence="3 4">
    <name type="scientific">Riccia sorocarpa</name>
    <dbReference type="NCBI Taxonomy" id="122646"/>
    <lineage>
        <taxon>Eukaryota</taxon>
        <taxon>Viridiplantae</taxon>
        <taxon>Streptophyta</taxon>
        <taxon>Embryophyta</taxon>
        <taxon>Marchantiophyta</taxon>
        <taxon>Marchantiopsida</taxon>
        <taxon>Marchantiidae</taxon>
        <taxon>Marchantiales</taxon>
        <taxon>Ricciaceae</taxon>
        <taxon>Riccia</taxon>
    </lineage>
</organism>